<evidence type="ECO:0000313" key="2">
    <source>
        <dbReference type="Proteomes" id="UP001056384"/>
    </source>
</evidence>
<dbReference type="AlphaFoldDB" id="A0A9Q9B2G2"/>
<sequence>MPKYGICIGYEEHWSALEPANITVDTTDDQTYPQKPLNEGDRRLIELDEVISSDDESPGGKASK</sequence>
<keyword evidence="2" id="KW-1185">Reference proteome</keyword>
<proteinExistence type="predicted"/>
<accession>A0A9Q9B2G2</accession>
<gene>
    <name evidence="1" type="ORF">Slin15195_G130380</name>
</gene>
<organism evidence="1 2">
    <name type="scientific">Septoria linicola</name>
    <dbReference type="NCBI Taxonomy" id="215465"/>
    <lineage>
        <taxon>Eukaryota</taxon>
        <taxon>Fungi</taxon>
        <taxon>Dikarya</taxon>
        <taxon>Ascomycota</taxon>
        <taxon>Pezizomycotina</taxon>
        <taxon>Dothideomycetes</taxon>
        <taxon>Dothideomycetidae</taxon>
        <taxon>Mycosphaerellales</taxon>
        <taxon>Mycosphaerellaceae</taxon>
        <taxon>Septoria</taxon>
    </lineage>
</organism>
<name>A0A9Q9B2G2_9PEZI</name>
<reference evidence="1" key="1">
    <citation type="submission" date="2022-06" db="EMBL/GenBank/DDBJ databases">
        <title>Complete genome sequences of two strains of the flax pathogen Septoria linicola.</title>
        <authorList>
            <person name="Lapalu N."/>
            <person name="Simon A."/>
            <person name="Demenou B."/>
            <person name="Paumier D."/>
            <person name="Guillot M.-P."/>
            <person name="Gout L."/>
            <person name="Valade R."/>
        </authorList>
    </citation>
    <scope>NUCLEOTIDE SEQUENCE</scope>
    <source>
        <strain evidence="1">SE15195</strain>
    </source>
</reference>
<protein>
    <submittedName>
        <fullName evidence="1">Uncharacterized protein</fullName>
    </submittedName>
</protein>
<dbReference type="EMBL" id="CP099432">
    <property type="protein sequence ID" value="USW59719.1"/>
    <property type="molecule type" value="Genomic_DNA"/>
</dbReference>
<dbReference type="Proteomes" id="UP001056384">
    <property type="component" value="Chromosome 15"/>
</dbReference>
<evidence type="ECO:0000313" key="1">
    <source>
        <dbReference type="EMBL" id="USW59719.1"/>
    </source>
</evidence>